<protein>
    <submittedName>
        <fullName evidence="2">Uncharacterized protein</fullName>
    </submittedName>
</protein>
<accession>A0ABR1ZWK1</accession>
<sequence length="115" mass="12645">MEGLITRYKAIMPIAESSGIRTMKRGDAPQPYRLHKAGETSRKAEAYHRKLQETKLRQDRGTPSLGKVLGKAAKQRQGEAHAKARTWFCIVCQPDPLAESPTSIAAALGGGHHNR</sequence>
<feature type="region of interest" description="Disordered" evidence="1">
    <location>
        <begin position="22"/>
        <end position="45"/>
    </location>
</feature>
<comment type="caution">
    <text evidence="2">The sequence shown here is derived from an EMBL/GenBank/DDBJ whole genome shotgun (WGS) entry which is preliminary data.</text>
</comment>
<evidence type="ECO:0000256" key="1">
    <source>
        <dbReference type="SAM" id="MobiDB-lite"/>
    </source>
</evidence>
<proteinExistence type="predicted"/>
<organism evidence="2 3">
    <name type="scientific">Hibiscus sabdariffa</name>
    <name type="common">roselle</name>
    <dbReference type="NCBI Taxonomy" id="183260"/>
    <lineage>
        <taxon>Eukaryota</taxon>
        <taxon>Viridiplantae</taxon>
        <taxon>Streptophyta</taxon>
        <taxon>Embryophyta</taxon>
        <taxon>Tracheophyta</taxon>
        <taxon>Spermatophyta</taxon>
        <taxon>Magnoliopsida</taxon>
        <taxon>eudicotyledons</taxon>
        <taxon>Gunneridae</taxon>
        <taxon>Pentapetalae</taxon>
        <taxon>rosids</taxon>
        <taxon>malvids</taxon>
        <taxon>Malvales</taxon>
        <taxon>Malvaceae</taxon>
        <taxon>Malvoideae</taxon>
        <taxon>Hibiscus</taxon>
    </lineage>
</organism>
<dbReference type="EMBL" id="JBBPBN010000519">
    <property type="protein sequence ID" value="KAK8485082.1"/>
    <property type="molecule type" value="Genomic_DNA"/>
</dbReference>
<keyword evidence="3" id="KW-1185">Reference proteome</keyword>
<name>A0ABR1ZWK1_9ROSI</name>
<gene>
    <name evidence="2" type="ORF">V6N11_049376</name>
</gene>
<evidence type="ECO:0000313" key="2">
    <source>
        <dbReference type="EMBL" id="KAK8485082.1"/>
    </source>
</evidence>
<reference evidence="2 3" key="1">
    <citation type="journal article" date="2024" name="G3 (Bethesda)">
        <title>Genome assembly of Hibiscus sabdariffa L. provides insights into metabolisms of medicinal natural products.</title>
        <authorList>
            <person name="Kim T."/>
        </authorList>
    </citation>
    <scope>NUCLEOTIDE SEQUENCE [LARGE SCALE GENOMIC DNA]</scope>
    <source>
        <strain evidence="2">TK-2024</strain>
        <tissue evidence="2">Old leaves</tissue>
    </source>
</reference>
<feature type="compositionally biased region" description="Basic and acidic residues" evidence="1">
    <location>
        <begin position="36"/>
        <end position="45"/>
    </location>
</feature>
<evidence type="ECO:0000313" key="3">
    <source>
        <dbReference type="Proteomes" id="UP001396334"/>
    </source>
</evidence>
<dbReference type="Proteomes" id="UP001396334">
    <property type="component" value="Unassembled WGS sequence"/>
</dbReference>